<dbReference type="PANTHER" id="PTHR48051">
    <property type="match status" value="1"/>
</dbReference>
<keyword evidence="1" id="KW-0433">Leucine-rich repeat</keyword>
<dbReference type="RefSeq" id="XP_016264797.1">
    <property type="nucleotide sequence ID" value="XM_016403792.1"/>
</dbReference>
<keyword evidence="5" id="KW-1185">Reference proteome</keyword>
<dbReference type="Pfam" id="PF12799">
    <property type="entry name" value="LRR_4"/>
    <property type="match status" value="1"/>
</dbReference>
<dbReference type="PANTHER" id="PTHR48051:SF1">
    <property type="entry name" value="RAS SUPPRESSOR PROTEIN 1"/>
    <property type="match status" value="1"/>
</dbReference>
<dbReference type="SMART" id="SM00369">
    <property type="entry name" value="LRR_TYP"/>
    <property type="match status" value="2"/>
</dbReference>
<proteinExistence type="predicted"/>
<evidence type="ECO:0000256" key="2">
    <source>
        <dbReference type="ARBA" id="ARBA00022737"/>
    </source>
</evidence>
<evidence type="ECO:0000313" key="5">
    <source>
        <dbReference type="Proteomes" id="UP000053342"/>
    </source>
</evidence>
<evidence type="ECO:0000256" key="3">
    <source>
        <dbReference type="SAM" id="MobiDB-lite"/>
    </source>
</evidence>
<keyword evidence="2" id="KW-0677">Repeat</keyword>
<dbReference type="InterPro" id="IPR025875">
    <property type="entry name" value="Leu-rich_rpt_4"/>
</dbReference>
<dbReference type="GO" id="GO:0005737">
    <property type="term" value="C:cytoplasm"/>
    <property type="evidence" value="ECO:0007669"/>
    <property type="project" value="TreeGrafter"/>
</dbReference>
<gene>
    <name evidence="4" type="ORF">PV06_03041</name>
</gene>
<dbReference type="EMBL" id="KN847334">
    <property type="protein sequence ID" value="KIW44582.1"/>
    <property type="molecule type" value="Genomic_DNA"/>
</dbReference>
<sequence>MMDDLDLPPIPQSALIAAQTPPRPRQSLLFTARKRARAAEVYDEPTVPATSSDPALFSSDEQAPGAENYTDRRRKKRTFQGSWWDRHPAREGRRKSTRQKREFTRNFDSGIFMGSQDESGEDHDLSLSSDSFTLEDELMRDQSRGYEAEHADDNNNTMTRQKRPPFRSWAQENLAGDHCRGQDDFQPTTDSVSPKTRTLLKVTPLEPMSKEHREVLEIVHQCLDMGKEDVDLSGRSLDSLPEEITSLQTLAKQDEIVPGMLDTGTDLEPRLRLYLANNLFTKFPAPVLELQNLQLLSLRNNNLTSIPAGIRDLVNLETLNIAGNQLTELPFEIVVLAMSHKLTRLISAGNPWKPKPFSSCDYQREIQVPESKSKFGMPRKTEMNEASGVPCLSETVLRRLAKLDPKQKIDFRGLMPEGTSEMVLDQLDLLTKKPNRQCGFCGRLIVMAATERLEWFALWLDSPPLPYRRLECADGCHKKNQGVL</sequence>
<dbReference type="PROSITE" id="PS51450">
    <property type="entry name" value="LRR"/>
    <property type="match status" value="2"/>
</dbReference>
<dbReference type="RefSeq" id="XP_016264798.1">
    <property type="nucleotide sequence ID" value="XM_016403793.1"/>
</dbReference>
<name>A0A0D2AXP7_9EURO</name>
<evidence type="ECO:0000256" key="1">
    <source>
        <dbReference type="ARBA" id="ARBA00022614"/>
    </source>
</evidence>
<dbReference type="InterPro" id="IPR050216">
    <property type="entry name" value="LRR_domain-containing"/>
</dbReference>
<dbReference type="Gene3D" id="3.80.10.10">
    <property type="entry name" value="Ribonuclease Inhibitor"/>
    <property type="match status" value="1"/>
</dbReference>
<dbReference type="EMBL" id="KN847334">
    <property type="protein sequence ID" value="KIW44581.1"/>
    <property type="molecule type" value="Genomic_DNA"/>
</dbReference>
<dbReference type="SUPFAM" id="SSF52058">
    <property type="entry name" value="L domain-like"/>
    <property type="match status" value="1"/>
</dbReference>
<dbReference type="STRING" id="215243.A0A0D2AXP7"/>
<dbReference type="AlphaFoldDB" id="A0A0D2AXP7"/>
<dbReference type="Proteomes" id="UP000053342">
    <property type="component" value="Unassembled WGS sequence"/>
</dbReference>
<evidence type="ECO:0000313" key="4">
    <source>
        <dbReference type="EMBL" id="KIW44581.1"/>
    </source>
</evidence>
<protein>
    <submittedName>
        <fullName evidence="4">Uncharacterized protein</fullName>
    </submittedName>
</protein>
<organism evidence="4 5">
    <name type="scientific">Exophiala oligosperma</name>
    <dbReference type="NCBI Taxonomy" id="215243"/>
    <lineage>
        <taxon>Eukaryota</taxon>
        <taxon>Fungi</taxon>
        <taxon>Dikarya</taxon>
        <taxon>Ascomycota</taxon>
        <taxon>Pezizomycotina</taxon>
        <taxon>Eurotiomycetes</taxon>
        <taxon>Chaetothyriomycetidae</taxon>
        <taxon>Chaetothyriales</taxon>
        <taxon>Herpotrichiellaceae</taxon>
        <taxon>Exophiala</taxon>
    </lineage>
</organism>
<dbReference type="InterPro" id="IPR032675">
    <property type="entry name" value="LRR_dom_sf"/>
</dbReference>
<dbReference type="VEuPathDB" id="FungiDB:PV06_03041"/>
<dbReference type="OrthoDB" id="1274115at2759"/>
<accession>A0A0D2AXP7</accession>
<dbReference type="GeneID" id="27355115"/>
<dbReference type="HOGENOM" id="CLU_027499_0_0_1"/>
<feature type="region of interest" description="Disordered" evidence="3">
    <location>
        <begin position="1"/>
        <end position="126"/>
    </location>
</feature>
<reference evidence="4 5" key="1">
    <citation type="submission" date="2015-01" db="EMBL/GenBank/DDBJ databases">
        <title>The Genome Sequence of Exophiala oligosperma CBS72588.</title>
        <authorList>
            <consortium name="The Broad Institute Genomics Platform"/>
            <person name="Cuomo C."/>
            <person name="de Hoog S."/>
            <person name="Gorbushina A."/>
            <person name="Stielow B."/>
            <person name="Teixiera M."/>
            <person name="Abouelleil A."/>
            <person name="Chapman S.B."/>
            <person name="Priest M."/>
            <person name="Young S.K."/>
            <person name="Wortman J."/>
            <person name="Nusbaum C."/>
            <person name="Birren B."/>
        </authorList>
    </citation>
    <scope>NUCLEOTIDE SEQUENCE [LARGE SCALE GENOMIC DNA]</scope>
    <source>
        <strain evidence="4 5">CBS 72588</strain>
    </source>
</reference>
<dbReference type="InterPro" id="IPR001611">
    <property type="entry name" value="Leu-rich_rpt"/>
</dbReference>
<dbReference type="InterPro" id="IPR003591">
    <property type="entry name" value="Leu-rich_rpt_typical-subtyp"/>
</dbReference>
<feature type="region of interest" description="Disordered" evidence="3">
    <location>
        <begin position="146"/>
        <end position="166"/>
    </location>
</feature>